<reference evidence="6 7" key="1">
    <citation type="journal article" date="2006" name="PLoS Genet.">
        <title>Secrets of soil survival revealed by the genome sequence of Arthrobacter aurescens TC1.</title>
        <authorList>
            <person name="Mongodin E.F."/>
            <person name="Shapir N."/>
            <person name="Daugherty S.C."/>
            <person name="DeBoy R.T."/>
            <person name="Emerson J.B."/>
            <person name="Shvartzbeyn A."/>
            <person name="Radune D."/>
            <person name="Vamathevan J."/>
            <person name="Riggs F."/>
            <person name="Grinberg V."/>
            <person name="Khouri H."/>
            <person name="Wackett L.P."/>
            <person name="Nelson K.E."/>
            <person name="Sadowsky M.J."/>
        </authorList>
    </citation>
    <scope>NUCLEOTIDE SEQUENCE [LARGE SCALE GENOMIC DNA]</scope>
    <source>
        <strain evidence="6 7">TC1</strain>
    </source>
</reference>
<dbReference type="Pfam" id="PF13185">
    <property type="entry name" value="GAF_2"/>
    <property type="match status" value="1"/>
</dbReference>
<dbReference type="GO" id="GO:0003723">
    <property type="term" value="F:RNA binding"/>
    <property type="evidence" value="ECO:0007669"/>
    <property type="project" value="InterPro"/>
</dbReference>
<dbReference type="Gene3D" id="3.30.450.40">
    <property type="match status" value="1"/>
</dbReference>
<dbReference type="InterPro" id="IPR005561">
    <property type="entry name" value="ANTAR"/>
</dbReference>
<sequence length="302" mass="32878">MTNGTFGLTYPQVRPFRAALCTVDRWAIRYCQTVLQRAAIFAPLLSAGDAFQSVGTCMVNPRPEQEALQNGYFLDLVLGSEDVEAFLGDLAAFSAESLSHTEAPVFCGITVLRRKKSATAASSDDRARAMDELQNDFDGPCLTAMDKLTPVMVPDLLQEHRWPDYVQAASHSGLRSILSVPLLVEGDTRAALNLYSEQPDAFSDADVERAEVFASHASKSLRLALKIAQLSDARNDLAAAMQSRTVIDLAVGAIMAQNHCSQDEAFTILRTASSNRNIKLRHLAKSIISAVSSGKITTHFEE</sequence>
<dbReference type="Proteomes" id="UP000000637">
    <property type="component" value="Chromosome"/>
</dbReference>
<dbReference type="GO" id="GO:0016301">
    <property type="term" value="F:kinase activity"/>
    <property type="evidence" value="ECO:0007669"/>
    <property type="project" value="UniProtKB-KW"/>
</dbReference>
<dbReference type="SMART" id="SM00065">
    <property type="entry name" value="GAF"/>
    <property type="match status" value="1"/>
</dbReference>
<dbReference type="AlphaFoldDB" id="A1R3X1"/>
<keyword evidence="1" id="KW-0808">Transferase</keyword>
<evidence type="ECO:0000256" key="1">
    <source>
        <dbReference type="ARBA" id="ARBA00022679"/>
    </source>
</evidence>
<dbReference type="Gene3D" id="1.10.10.10">
    <property type="entry name" value="Winged helix-like DNA-binding domain superfamily/Winged helix DNA-binding domain"/>
    <property type="match status" value="1"/>
</dbReference>
<proteinExistence type="predicted"/>
<dbReference type="InterPro" id="IPR003018">
    <property type="entry name" value="GAF"/>
</dbReference>
<evidence type="ECO:0000313" key="6">
    <source>
        <dbReference type="EMBL" id="ABM09995.1"/>
    </source>
</evidence>
<keyword evidence="2" id="KW-0418">Kinase</keyword>
<gene>
    <name evidence="6" type="ordered locus">AAur_1145</name>
</gene>
<dbReference type="KEGG" id="aau:AAur_1145"/>
<dbReference type="SUPFAM" id="SSF52172">
    <property type="entry name" value="CheY-like"/>
    <property type="match status" value="1"/>
</dbReference>
<dbReference type="PROSITE" id="PS50921">
    <property type="entry name" value="ANTAR"/>
    <property type="match status" value="1"/>
</dbReference>
<dbReference type="eggNOG" id="COG3707">
    <property type="taxonomic scope" value="Bacteria"/>
</dbReference>
<dbReference type="HOGENOM" id="CLU_074354_0_2_11"/>
<dbReference type="Pfam" id="PF03861">
    <property type="entry name" value="ANTAR"/>
    <property type="match status" value="1"/>
</dbReference>
<dbReference type="SMART" id="SM01012">
    <property type="entry name" value="ANTAR"/>
    <property type="match status" value="1"/>
</dbReference>
<evidence type="ECO:0000256" key="2">
    <source>
        <dbReference type="ARBA" id="ARBA00022777"/>
    </source>
</evidence>
<evidence type="ECO:0000259" key="5">
    <source>
        <dbReference type="PROSITE" id="PS50921"/>
    </source>
</evidence>
<name>A1R3X1_PAEAT</name>
<evidence type="ECO:0000313" key="7">
    <source>
        <dbReference type="Proteomes" id="UP000000637"/>
    </source>
</evidence>
<dbReference type="EMBL" id="CP000474">
    <property type="protein sequence ID" value="ABM09995.1"/>
    <property type="molecule type" value="Genomic_DNA"/>
</dbReference>
<dbReference type="InterPro" id="IPR036388">
    <property type="entry name" value="WH-like_DNA-bd_sf"/>
</dbReference>
<organism evidence="6 7">
    <name type="scientific">Paenarthrobacter aurescens (strain TC1)</name>
    <dbReference type="NCBI Taxonomy" id="290340"/>
    <lineage>
        <taxon>Bacteria</taxon>
        <taxon>Bacillati</taxon>
        <taxon>Actinomycetota</taxon>
        <taxon>Actinomycetes</taxon>
        <taxon>Micrococcales</taxon>
        <taxon>Micrococcaceae</taxon>
        <taxon>Paenarthrobacter</taxon>
    </lineage>
</organism>
<accession>A1R3X1</accession>
<feature type="domain" description="ANTAR" evidence="5">
    <location>
        <begin position="227"/>
        <end position="288"/>
    </location>
</feature>
<keyword evidence="4" id="KW-0804">Transcription</keyword>
<keyword evidence="7" id="KW-1185">Reference proteome</keyword>
<dbReference type="InterPro" id="IPR011006">
    <property type="entry name" value="CheY-like_superfamily"/>
</dbReference>
<keyword evidence="3" id="KW-0805">Transcription regulation</keyword>
<evidence type="ECO:0000256" key="4">
    <source>
        <dbReference type="ARBA" id="ARBA00023163"/>
    </source>
</evidence>
<dbReference type="SUPFAM" id="SSF55781">
    <property type="entry name" value="GAF domain-like"/>
    <property type="match status" value="1"/>
</dbReference>
<dbReference type="InterPro" id="IPR029016">
    <property type="entry name" value="GAF-like_dom_sf"/>
</dbReference>
<evidence type="ECO:0000256" key="3">
    <source>
        <dbReference type="ARBA" id="ARBA00023015"/>
    </source>
</evidence>
<dbReference type="STRING" id="290340.AAur_1145"/>
<protein>
    <submittedName>
        <fullName evidence="6">ANTAR domain protein</fullName>
    </submittedName>
</protein>